<reference evidence="4" key="1">
    <citation type="journal article" date="2019" name="Int. J. Syst. Evol. Microbiol.">
        <title>The Global Catalogue of Microorganisms (GCM) 10K type strain sequencing project: providing services to taxonomists for standard genome sequencing and annotation.</title>
        <authorList>
            <consortium name="The Broad Institute Genomics Platform"/>
            <consortium name="The Broad Institute Genome Sequencing Center for Infectious Disease"/>
            <person name="Wu L."/>
            <person name="Ma J."/>
        </authorList>
    </citation>
    <scope>NUCLEOTIDE SEQUENCE [LARGE SCALE GENOMIC DNA]</scope>
    <source>
        <strain evidence="4">KCTC 52924</strain>
    </source>
</reference>
<dbReference type="InterPro" id="IPR027039">
    <property type="entry name" value="Crtac1"/>
</dbReference>
<dbReference type="InterPro" id="IPR013517">
    <property type="entry name" value="FG-GAP"/>
</dbReference>
<keyword evidence="4" id="KW-1185">Reference proteome</keyword>
<dbReference type="EMBL" id="JBHUOK010000032">
    <property type="protein sequence ID" value="MFD2791075.1"/>
    <property type="molecule type" value="Genomic_DNA"/>
</dbReference>
<evidence type="ECO:0000313" key="3">
    <source>
        <dbReference type="EMBL" id="MFD2791075.1"/>
    </source>
</evidence>
<organism evidence="3 4">
    <name type="scientific">Arenibacter antarcticus</name>
    <dbReference type="NCBI Taxonomy" id="2040469"/>
    <lineage>
        <taxon>Bacteria</taxon>
        <taxon>Pseudomonadati</taxon>
        <taxon>Bacteroidota</taxon>
        <taxon>Flavobacteriia</taxon>
        <taxon>Flavobacteriales</taxon>
        <taxon>Flavobacteriaceae</taxon>
        <taxon>Arenibacter</taxon>
    </lineage>
</organism>
<sequence length="1089" mass="121353">MKNYLLSILAIGILALGCNKSEKSLVKAPLYFEPVPESISGLDFTNQLLTKDSLNILEYLYYYNGGGVAIGDINNDGLEDLYFTANQSPDKLYLNLGNLKFKDITLPANIKIDSTWSTGVTMADVNNDGFLDIYVSKVGNYKNLKAHNLLYLNNGDNTFTEVSESVGLNFSGFSTQVVFFDYDRDGDLDMYLMNHSIHSNRSYGKVDKRLEKDALAGDRLYENKLETGTLIFEDVSEAAGIYSSPLGYGLALIATDLNQDGWMDIYVGNDFHENDYIYLNQGDKTFKEVGEQVLDHSSRFTMGVDVGDMYNNGKQDIFSLDMMPNQHNIFLKSGGEDSDKVNKIKEHFGFGTQYARNHFQLNQGNNSFSEIALMTETHASDWSWSVLLEDFDNDGLKDIFITNGIYKRPNDLDYINYLSTTDFSQYDQNQSVDVEQRLIESMPSLKIPNVIFHNKGSFEFNRYSEEAGFAPSYSNGAATADLDNDGDMDLVVNNLNERSVILENKTVNNTANNWIGAQLKGSKEHPVTIGSKVTVYSKGELFFKELITTRGFQSSSSHKLHFGLGTKSTVDSLTITWPDGMHQVVAGPAPGQYHEIKRDSSVAIAGKPPTQEPEFSVKEFPYTHFENSYFDYELEPLMPEKLSEEGPAVVVADFNSDGLDDIFIGGAKYQSATLFIQQPDSTYTTTFMSSFESDKTYEDVDAVAFDLDNDGDLDIYVMSGGNDVPEGDTYLEDRVYLNDGKGNFERLKAALPRTNGGSIAAGDFNKDGFMDLFIGSRSIPGGYGLSPLSLILKNTGSSNFEIVDSGPYGMNTDSQWADLNNDGHLDLIMVGDWMPITVLINNGDSSFTNRTKELGLENTTGMWNTILVTDLDGNGYRDIIAGNAGLNFKWKASQANPVKLYIDDYDGNEQSDPIIFYDFFGHPVPFASKDQLMRQLPMLQKKFLSYSDFSKIKNIEDLTGKKEADILEFKHIMELRSMVYTNSGNGFTASPLPKEAQMSTIEGVYLDEELATPALFYVGNYLGYVNELGKSVANAGGVFTNFKNGKFTTHKNLKLPKGLSVRRLEKTGDNKYLVISNNAQAFTLEWLLP</sequence>
<keyword evidence="1" id="KW-0732">Signal</keyword>
<dbReference type="Pfam" id="PF07593">
    <property type="entry name" value="UnbV_ASPIC"/>
    <property type="match status" value="1"/>
</dbReference>
<accession>A0ABW5VL69</accession>
<dbReference type="InterPro" id="IPR011519">
    <property type="entry name" value="UnbV_ASPIC"/>
</dbReference>
<dbReference type="Proteomes" id="UP001597532">
    <property type="component" value="Unassembled WGS sequence"/>
</dbReference>
<dbReference type="PANTHER" id="PTHR16026">
    <property type="entry name" value="CARTILAGE ACIDIC PROTEIN 1"/>
    <property type="match status" value="1"/>
</dbReference>
<dbReference type="PROSITE" id="PS51257">
    <property type="entry name" value="PROKAR_LIPOPROTEIN"/>
    <property type="match status" value="1"/>
</dbReference>
<dbReference type="RefSeq" id="WP_251806282.1">
    <property type="nucleotide sequence ID" value="NZ_CP166679.1"/>
</dbReference>
<evidence type="ECO:0000259" key="2">
    <source>
        <dbReference type="Pfam" id="PF07593"/>
    </source>
</evidence>
<dbReference type="PANTHER" id="PTHR16026:SF0">
    <property type="entry name" value="CARTILAGE ACIDIC PROTEIN 1"/>
    <property type="match status" value="1"/>
</dbReference>
<protein>
    <submittedName>
        <fullName evidence="3">VCBS repeat-containing protein</fullName>
    </submittedName>
</protein>
<dbReference type="SUPFAM" id="SSF69318">
    <property type="entry name" value="Integrin alpha N-terminal domain"/>
    <property type="match status" value="2"/>
</dbReference>
<dbReference type="Gene3D" id="2.130.10.130">
    <property type="entry name" value="Integrin alpha, N-terminal"/>
    <property type="match status" value="5"/>
</dbReference>
<dbReference type="Pfam" id="PF13517">
    <property type="entry name" value="FG-GAP_3"/>
    <property type="match status" value="6"/>
</dbReference>
<comment type="caution">
    <text evidence="3">The sequence shown here is derived from an EMBL/GenBank/DDBJ whole genome shotgun (WGS) entry which is preliminary data.</text>
</comment>
<evidence type="ECO:0000313" key="4">
    <source>
        <dbReference type="Proteomes" id="UP001597532"/>
    </source>
</evidence>
<proteinExistence type="predicted"/>
<dbReference type="InterPro" id="IPR028994">
    <property type="entry name" value="Integrin_alpha_N"/>
</dbReference>
<evidence type="ECO:0000256" key="1">
    <source>
        <dbReference type="ARBA" id="ARBA00022729"/>
    </source>
</evidence>
<name>A0ABW5VL69_9FLAO</name>
<gene>
    <name evidence="3" type="ORF">ACFS1K_14965</name>
</gene>
<feature type="domain" description="ASPIC/UnbV" evidence="2">
    <location>
        <begin position="529"/>
        <end position="594"/>
    </location>
</feature>